<sequence>MPVLVHSNSAQRTGSLPSYHLIAHRLCPYVQRVAMVFSQNTIAHKRTDIELDTKPDWFLKLSPTGNVPLLVIDGDKSLFESAAICQYLQDMYWTKLFPVDAYDRAFQQGVIAIGDKILSLTANVIYRDLSENMVDATLHQIHTQMSIISVLMTPDSVAKDQDLSMLDMVFATVFRPFVLISAGLNRDLFAGFPTLRRWSNQLAAHQTVRTAVPATYYQEMHAFIACKEGYLAKRLRAIPHQDLTFGVNRSVM</sequence>
<gene>
    <name evidence="3" type="ORF">TH6_09260</name>
</gene>
<comment type="caution">
    <text evidence="3">The sequence shown here is derived from an EMBL/GenBank/DDBJ whole genome shotgun (WGS) entry which is preliminary data.</text>
</comment>
<name>A0A367VG15_9PROT</name>
<organism evidence="3 4">
    <name type="scientific">Thalassospira profundimaris</name>
    <dbReference type="NCBI Taxonomy" id="502049"/>
    <lineage>
        <taxon>Bacteria</taxon>
        <taxon>Pseudomonadati</taxon>
        <taxon>Pseudomonadota</taxon>
        <taxon>Alphaproteobacteria</taxon>
        <taxon>Rhodospirillales</taxon>
        <taxon>Thalassospiraceae</taxon>
        <taxon>Thalassospira</taxon>
    </lineage>
</organism>
<evidence type="ECO:0000313" key="3">
    <source>
        <dbReference type="EMBL" id="RCK23200.1"/>
    </source>
</evidence>
<dbReference type="EMBL" id="JPWB01000003">
    <property type="protein sequence ID" value="RCK23200.1"/>
    <property type="molecule type" value="Genomic_DNA"/>
</dbReference>
<dbReference type="InterPro" id="IPR036249">
    <property type="entry name" value="Thioredoxin-like_sf"/>
</dbReference>
<dbReference type="InterPro" id="IPR010987">
    <property type="entry name" value="Glutathione-S-Trfase_C-like"/>
</dbReference>
<dbReference type="InterPro" id="IPR004045">
    <property type="entry name" value="Glutathione_S-Trfase_N"/>
</dbReference>
<dbReference type="InterPro" id="IPR050983">
    <property type="entry name" value="GST_Omega/HSP26"/>
</dbReference>
<feature type="domain" description="GST N-terminal" evidence="1">
    <location>
        <begin position="17"/>
        <end position="96"/>
    </location>
</feature>
<dbReference type="PANTHER" id="PTHR43968:SF6">
    <property type="entry name" value="GLUTATHIONE S-TRANSFERASE OMEGA"/>
    <property type="match status" value="1"/>
</dbReference>
<dbReference type="AlphaFoldDB" id="A0A367VG15"/>
<evidence type="ECO:0000313" key="4">
    <source>
        <dbReference type="Proteomes" id="UP000253061"/>
    </source>
</evidence>
<proteinExistence type="predicted"/>
<protein>
    <recommendedName>
        <fullName evidence="5">Glutathione S-transferase</fullName>
    </recommendedName>
</protein>
<accession>A0A367VG15</accession>
<feature type="domain" description="GST C-terminal" evidence="2">
    <location>
        <begin position="100"/>
        <end position="223"/>
    </location>
</feature>
<dbReference type="Gene3D" id="1.20.1050.10">
    <property type="match status" value="1"/>
</dbReference>
<dbReference type="SFLD" id="SFLDS00019">
    <property type="entry name" value="Glutathione_Transferase_(cytos"/>
    <property type="match status" value="1"/>
</dbReference>
<dbReference type="SUPFAM" id="SSF52833">
    <property type="entry name" value="Thioredoxin-like"/>
    <property type="match status" value="1"/>
</dbReference>
<dbReference type="PROSITE" id="PS50404">
    <property type="entry name" value="GST_NTER"/>
    <property type="match status" value="1"/>
</dbReference>
<evidence type="ECO:0008006" key="5">
    <source>
        <dbReference type="Google" id="ProtNLM"/>
    </source>
</evidence>
<dbReference type="SUPFAM" id="SSF47616">
    <property type="entry name" value="GST C-terminal domain-like"/>
    <property type="match status" value="1"/>
</dbReference>
<dbReference type="Pfam" id="PF13417">
    <property type="entry name" value="GST_N_3"/>
    <property type="match status" value="1"/>
</dbReference>
<evidence type="ECO:0000259" key="2">
    <source>
        <dbReference type="PROSITE" id="PS50405"/>
    </source>
</evidence>
<dbReference type="InterPro" id="IPR036282">
    <property type="entry name" value="Glutathione-S-Trfase_C_sf"/>
</dbReference>
<reference evidence="3 4" key="1">
    <citation type="submission" date="2014-07" db="EMBL/GenBank/DDBJ databases">
        <title>Draft genome sequence of Thalassospira profundimaris R8-17.</title>
        <authorList>
            <person name="Lai Q."/>
            <person name="Shao Z."/>
        </authorList>
    </citation>
    <scope>NUCLEOTIDE SEQUENCE [LARGE SCALE GENOMIC DNA]</scope>
    <source>
        <strain evidence="3 4">R8-17</strain>
    </source>
</reference>
<dbReference type="RefSeq" id="WP_062957664.1">
    <property type="nucleotide sequence ID" value="NZ_JPWB01000003.1"/>
</dbReference>
<dbReference type="InterPro" id="IPR040079">
    <property type="entry name" value="Glutathione_S-Trfase"/>
</dbReference>
<dbReference type="PANTHER" id="PTHR43968">
    <property type="match status" value="1"/>
</dbReference>
<dbReference type="PROSITE" id="PS50405">
    <property type="entry name" value="GST_CTER"/>
    <property type="match status" value="1"/>
</dbReference>
<dbReference type="Gene3D" id="3.40.30.10">
    <property type="entry name" value="Glutaredoxin"/>
    <property type="match status" value="1"/>
</dbReference>
<dbReference type="Proteomes" id="UP000253061">
    <property type="component" value="Unassembled WGS sequence"/>
</dbReference>
<evidence type="ECO:0000259" key="1">
    <source>
        <dbReference type="PROSITE" id="PS50404"/>
    </source>
</evidence>
<dbReference type="GO" id="GO:0005737">
    <property type="term" value="C:cytoplasm"/>
    <property type="evidence" value="ECO:0007669"/>
    <property type="project" value="TreeGrafter"/>
</dbReference>